<feature type="transmembrane region" description="Helical" evidence="4">
    <location>
        <begin position="164"/>
        <end position="189"/>
    </location>
</feature>
<feature type="transmembrane region" description="Helical" evidence="4">
    <location>
        <begin position="590"/>
        <end position="609"/>
    </location>
</feature>
<feature type="transmembrane region" description="Helical" evidence="4">
    <location>
        <begin position="435"/>
        <end position="456"/>
    </location>
</feature>
<feature type="transmembrane region" description="Helical" evidence="4">
    <location>
        <begin position="565"/>
        <end position="583"/>
    </location>
</feature>
<feature type="transmembrane region" description="Helical" evidence="4">
    <location>
        <begin position="12"/>
        <end position="32"/>
    </location>
</feature>
<dbReference type="Proteomes" id="UP000279259">
    <property type="component" value="Unassembled WGS sequence"/>
</dbReference>
<feature type="transmembrane region" description="Helical" evidence="4">
    <location>
        <begin position="368"/>
        <end position="387"/>
    </location>
</feature>
<feature type="transmembrane region" description="Helical" evidence="4">
    <location>
        <begin position="681"/>
        <end position="704"/>
    </location>
</feature>
<organism evidence="6 7">
    <name type="scientific">Saitozyma podzolica</name>
    <dbReference type="NCBI Taxonomy" id="1890683"/>
    <lineage>
        <taxon>Eukaryota</taxon>
        <taxon>Fungi</taxon>
        <taxon>Dikarya</taxon>
        <taxon>Basidiomycota</taxon>
        <taxon>Agaricomycotina</taxon>
        <taxon>Tremellomycetes</taxon>
        <taxon>Tremellales</taxon>
        <taxon>Trimorphomycetaceae</taxon>
        <taxon>Saitozyma</taxon>
    </lineage>
</organism>
<dbReference type="EMBL" id="RSCD01000015">
    <property type="protein sequence ID" value="RSH89139.1"/>
    <property type="molecule type" value="Genomic_DNA"/>
</dbReference>
<proteinExistence type="predicted"/>
<dbReference type="Pfam" id="PF07690">
    <property type="entry name" value="MFS_1"/>
    <property type="match status" value="1"/>
</dbReference>
<dbReference type="InterPro" id="IPR050375">
    <property type="entry name" value="MFS_TsgA-like"/>
</dbReference>
<dbReference type="GO" id="GO:0005886">
    <property type="term" value="C:plasma membrane"/>
    <property type="evidence" value="ECO:0007669"/>
    <property type="project" value="UniProtKB-SubCell"/>
</dbReference>
<feature type="transmembrane region" description="Helical" evidence="4">
    <location>
        <begin position="647"/>
        <end position="669"/>
    </location>
</feature>
<dbReference type="InterPro" id="IPR049326">
    <property type="entry name" value="Rhodopsin_dom_fungi"/>
</dbReference>
<feature type="transmembrane region" description="Helical" evidence="4">
    <location>
        <begin position="468"/>
        <end position="487"/>
    </location>
</feature>
<keyword evidence="4" id="KW-0812">Transmembrane</keyword>
<dbReference type="SUPFAM" id="SSF103473">
    <property type="entry name" value="MFS general substrate transporter"/>
    <property type="match status" value="1"/>
</dbReference>
<feature type="transmembrane region" description="Helical" evidence="4">
    <location>
        <begin position="88"/>
        <end position="110"/>
    </location>
</feature>
<feature type="region of interest" description="Disordered" evidence="3">
    <location>
        <begin position="715"/>
        <end position="767"/>
    </location>
</feature>
<reference evidence="6 7" key="1">
    <citation type="submission" date="2018-11" db="EMBL/GenBank/DDBJ databases">
        <title>Genome sequence of Saitozyma podzolica DSM 27192.</title>
        <authorList>
            <person name="Aliyu H."/>
            <person name="Gorte O."/>
            <person name="Ochsenreither K."/>
        </authorList>
    </citation>
    <scope>NUCLEOTIDE SEQUENCE [LARGE SCALE GENOMIC DNA]</scope>
    <source>
        <strain evidence="6 7">DSM 27192</strain>
    </source>
</reference>
<dbReference type="AlphaFoldDB" id="A0A427YD92"/>
<feature type="transmembrane region" description="Helical" evidence="4">
    <location>
        <begin position="44"/>
        <end position="68"/>
    </location>
</feature>
<protein>
    <recommendedName>
        <fullName evidence="5">Rhodopsin domain-containing protein</fullName>
    </recommendedName>
</protein>
<dbReference type="GO" id="GO:0022857">
    <property type="term" value="F:transmembrane transporter activity"/>
    <property type="evidence" value="ECO:0007669"/>
    <property type="project" value="InterPro"/>
</dbReference>
<sequence length="767" mass="83785">MQVLSDRGPTVFGVTLAFISAATGFVVLRMISKWGITRKVNADDFAIIIGWVFAVGLSVCIMIGTQVGLGAPDAEIKPEWKPRLQRCIYAFTVLYSPAIMATKTSILILYYRMGAAHPFLRYASLSTMAVVNIAGVVLTFLCIFQCRPVTAAFSPAVEGTCIDIITLYLSSTPINILTDVAILVLPLPILTSLRMEFRQKVILVFTFVIGGFVTVVGVVRIVYLQDALKEELLVAVPASTGTASPPNFTYYASFSLMWSVVEVSTRTTVQTDMSQGPTQTFFDFVQVKSRTPLTQLTAREAWWPIVIVSTLDFLWGFANGLVGGLSAQIQTLLGSSPSHTIALNNIFYCAYFVGPLLVGYWVLNLAGFKATFITGLAIYAVGALAFWPSSVLLSYAGFVVSNFMLALGLSCLELAANLFIILAGPSELSEARFNFAQGFFGVGIIVSPIVAEKALFSSINQEDLFRVQWCYLAVGLFAVLLALIFYYCPLSEASDDEIEEIAEVRLYNAGLTQSSKAFSLGARRLLLWSGALVLFFSQGTEAVNYSWTPIVQYVKPGSNSFWDLIIARCVLTFGRFLAAWLCFVGIPPRVILCLSLLGAFLTSLLAFVIPPGSAALMLLILYLLFQAPIYPTLFAMIMRGQGRHTKFAATIAVMSIPGGAVWPSVVYGIQLRYPTTPLWPLLLVAILHGISMTWPVVVSTNWVLRRWVDPKWSKTAATQSDDQEDSSRSGHQSGFAPQPNAVPELLTRGTARHRDGVDGSEYTEAQA</sequence>
<comment type="subcellular location">
    <subcellularLocation>
        <location evidence="1">Cell inner membrane</location>
        <topology evidence="1">Multi-pass membrane protein</topology>
    </subcellularLocation>
</comment>
<keyword evidence="7" id="KW-1185">Reference proteome</keyword>
<evidence type="ECO:0000313" key="7">
    <source>
        <dbReference type="Proteomes" id="UP000279259"/>
    </source>
</evidence>
<evidence type="ECO:0000256" key="4">
    <source>
        <dbReference type="SAM" id="Phobius"/>
    </source>
</evidence>
<dbReference type="STRING" id="1890683.A0A427YD92"/>
<feature type="transmembrane region" description="Helical" evidence="4">
    <location>
        <begin position="399"/>
        <end position="423"/>
    </location>
</feature>
<keyword evidence="2" id="KW-1003">Cell membrane</keyword>
<dbReference type="OrthoDB" id="546893at2759"/>
<feature type="transmembrane region" description="Helical" evidence="4">
    <location>
        <begin position="122"/>
        <end position="144"/>
    </location>
</feature>
<feature type="transmembrane region" description="Helical" evidence="4">
    <location>
        <begin position="201"/>
        <end position="223"/>
    </location>
</feature>
<evidence type="ECO:0000256" key="2">
    <source>
        <dbReference type="ARBA" id="ARBA00022475"/>
    </source>
</evidence>
<dbReference type="Pfam" id="PF20684">
    <property type="entry name" value="Fung_rhodopsin"/>
    <property type="match status" value="1"/>
</dbReference>
<evidence type="ECO:0000259" key="5">
    <source>
        <dbReference type="Pfam" id="PF20684"/>
    </source>
</evidence>
<dbReference type="InterPro" id="IPR036259">
    <property type="entry name" value="MFS_trans_sf"/>
</dbReference>
<feature type="transmembrane region" description="Helical" evidence="4">
    <location>
        <begin position="342"/>
        <end position="362"/>
    </location>
</feature>
<accession>A0A427YD92</accession>
<dbReference type="PANTHER" id="PTHR43702">
    <property type="entry name" value="L-FUCOSE-PROTON SYMPORTER"/>
    <property type="match status" value="1"/>
</dbReference>
<evidence type="ECO:0000256" key="3">
    <source>
        <dbReference type="SAM" id="MobiDB-lite"/>
    </source>
</evidence>
<name>A0A427YD92_9TREE</name>
<feature type="transmembrane region" description="Helical" evidence="4">
    <location>
        <begin position="301"/>
        <end position="322"/>
    </location>
</feature>
<evidence type="ECO:0000256" key="1">
    <source>
        <dbReference type="ARBA" id="ARBA00004429"/>
    </source>
</evidence>
<evidence type="ECO:0000313" key="6">
    <source>
        <dbReference type="EMBL" id="RSH89139.1"/>
    </source>
</evidence>
<feature type="transmembrane region" description="Helical" evidence="4">
    <location>
        <begin position="615"/>
        <end position="635"/>
    </location>
</feature>
<dbReference type="InterPro" id="IPR011701">
    <property type="entry name" value="MFS"/>
</dbReference>
<comment type="caution">
    <text evidence="6">The sequence shown here is derived from an EMBL/GenBank/DDBJ whole genome shotgun (WGS) entry which is preliminary data.</text>
</comment>
<gene>
    <name evidence="6" type="ORF">EHS25_002805</name>
</gene>
<dbReference type="PANTHER" id="PTHR43702:SF13">
    <property type="entry name" value="MONOSACCHARIDE TRANSPORTER, PUTATIVE (AFU_ORTHOLOGUE AFUA_4G06630)-RELATED"/>
    <property type="match status" value="1"/>
</dbReference>
<keyword evidence="4" id="KW-0472">Membrane</keyword>
<feature type="domain" description="Rhodopsin" evidence="5">
    <location>
        <begin position="28"/>
        <end position="265"/>
    </location>
</feature>
<keyword evidence="4" id="KW-1133">Transmembrane helix</keyword>
<dbReference type="Gene3D" id="1.20.1250.20">
    <property type="entry name" value="MFS general substrate transporter like domains"/>
    <property type="match status" value="2"/>
</dbReference>